<dbReference type="SMART" id="SM00420">
    <property type="entry name" value="HTH_DEOR"/>
    <property type="match status" value="1"/>
</dbReference>
<keyword evidence="6" id="KW-1185">Reference proteome</keyword>
<evidence type="ECO:0000256" key="3">
    <source>
        <dbReference type="ARBA" id="ARBA00023163"/>
    </source>
</evidence>
<evidence type="ECO:0000313" key="5">
    <source>
        <dbReference type="EMBL" id="SDO21968.1"/>
    </source>
</evidence>
<sequence length="249" mass="27709">MLTPERQQLILKTVKNDHTSKIKRLVEVTGASESTIRRDLDQLEEQGLLRRVHGGASLRSSASEEPTMREKVTKFHSEKQAIAQFAASLVQEGDCIFIDAGSTTFEMIPFLKEKNIIVVTNGLSHLDALNTHQIKTYVLGGLVKHQTGAVVGAGAIQNLQQYRFDQCFMGANGVTLQDGYTTPDPEEAAIKQMTLNLSKNRYVLADHSKFEKVAFMKFSNLSEAEIITDYNGASIEDYRKKTNIKVVTT</sequence>
<dbReference type="InterPro" id="IPR036388">
    <property type="entry name" value="WH-like_DNA-bd_sf"/>
</dbReference>
<dbReference type="RefSeq" id="WP_089651379.1">
    <property type="nucleotide sequence ID" value="NZ_FNIZ01000003.1"/>
</dbReference>
<dbReference type="InterPro" id="IPR018356">
    <property type="entry name" value="Tscrpt_reg_HTH_DeoR_CS"/>
</dbReference>
<evidence type="ECO:0000256" key="2">
    <source>
        <dbReference type="ARBA" id="ARBA00023125"/>
    </source>
</evidence>
<keyword evidence="2" id="KW-0238">DNA-binding</keyword>
<name>A0A1H0HS57_HALAD</name>
<dbReference type="Pfam" id="PF00455">
    <property type="entry name" value="DeoRC"/>
    <property type="match status" value="1"/>
</dbReference>
<protein>
    <submittedName>
        <fullName evidence="5">DeoR family transcriptional regulator, fructose operon transcriptional repressor</fullName>
    </submittedName>
</protein>
<organism evidence="5 6">
    <name type="scientific">Halobacillus aidingensis</name>
    <dbReference type="NCBI Taxonomy" id="240303"/>
    <lineage>
        <taxon>Bacteria</taxon>
        <taxon>Bacillati</taxon>
        <taxon>Bacillota</taxon>
        <taxon>Bacilli</taxon>
        <taxon>Bacillales</taxon>
        <taxon>Bacillaceae</taxon>
        <taxon>Halobacillus</taxon>
    </lineage>
</organism>
<dbReference type="InterPro" id="IPR037171">
    <property type="entry name" value="NagB/RpiA_transferase-like"/>
</dbReference>
<dbReference type="SMART" id="SM01134">
    <property type="entry name" value="DeoRC"/>
    <property type="match status" value="1"/>
</dbReference>
<accession>A0A1H0HS57</accession>
<keyword evidence="1" id="KW-0805">Transcription regulation</keyword>
<gene>
    <name evidence="5" type="ORF">SAMN05421677_103262</name>
</gene>
<keyword evidence="3" id="KW-0804">Transcription</keyword>
<dbReference type="PROSITE" id="PS51000">
    <property type="entry name" value="HTH_DEOR_2"/>
    <property type="match status" value="1"/>
</dbReference>
<dbReference type="OrthoDB" id="9797223at2"/>
<dbReference type="GO" id="GO:0003677">
    <property type="term" value="F:DNA binding"/>
    <property type="evidence" value="ECO:0007669"/>
    <property type="project" value="UniProtKB-KW"/>
</dbReference>
<dbReference type="SUPFAM" id="SSF46785">
    <property type="entry name" value="Winged helix' DNA-binding domain"/>
    <property type="match status" value="1"/>
</dbReference>
<evidence type="ECO:0000313" key="6">
    <source>
        <dbReference type="Proteomes" id="UP000198860"/>
    </source>
</evidence>
<feature type="domain" description="HTH deoR-type" evidence="4">
    <location>
        <begin position="3"/>
        <end position="58"/>
    </location>
</feature>
<dbReference type="Gene3D" id="1.10.10.10">
    <property type="entry name" value="Winged helix-like DNA-binding domain superfamily/Winged helix DNA-binding domain"/>
    <property type="match status" value="1"/>
</dbReference>
<dbReference type="Pfam" id="PF08220">
    <property type="entry name" value="HTH_DeoR"/>
    <property type="match status" value="1"/>
</dbReference>
<dbReference type="Gene3D" id="3.40.50.1360">
    <property type="match status" value="1"/>
</dbReference>
<evidence type="ECO:0000256" key="1">
    <source>
        <dbReference type="ARBA" id="ARBA00023015"/>
    </source>
</evidence>
<dbReference type="PROSITE" id="PS00894">
    <property type="entry name" value="HTH_DEOR_1"/>
    <property type="match status" value="1"/>
</dbReference>
<evidence type="ECO:0000259" key="4">
    <source>
        <dbReference type="PROSITE" id="PS51000"/>
    </source>
</evidence>
<proteinExistence type="predicted"/>
<dbReference type="PANTHER" id="PTHR30363">
    <property type="entry name" value="HTH-TYPE TRANSCRIPTIONAL REGULATOR SRLR-RELATED"/>
    <property type="match status" value="1"/>
</dbReference>
<dbReference type="AlphaFoldDB" id="A0A1H0HS57"/>
<dbReference type="EMBL" id="FNIZ01000003">
    <property type="protein sequence ID" value="SDO21968.1"/>
    <property type="molecule type" value="Genomic_DNA"/>
</dbReference>
<dbReference type="PANTHER" id="PTHR30363:SF56">
    <property type="entry name" value="TRANSCRIPTIONAL REGULATOR, DEOR FAMILY"/>
    <property type="match status" value="1"/>
</dbReference>
<reference evidence="6" key="1">
    <citation type="submission" date="2016-10" db="EMBL/GenBank/DDBJ databases">
        <authorList>
            <person name="Varghese N."/>
            <person name="Submissions S."/>
        </authorList>
    </citation>
    <scope>NUCLEOTIDE SEQUENCE [LARGE SCALE GENOMIC DNA]</scope>
    <source>
        <strain evidence="6">CGMCC 1.3703</strain>
    </source>
</reference>
<dbReference type="InterPro" id="IPR014036">
    <property type="entry name" value="DeoR-like_C"/>
</dbReference>
<dbReference type="PRINTS" id="PR00037">
    <property type="entry name" value="HTHLACR"/>
</dbReference>
<dbReference type="STRING" id="240303.SAMN05421677_103262"/>
<dbReference type="InterPro" id="IPR036390">
    <property type="entry name" value="WH_DNA-bd_sf"/>
</dbReference>
<dbReference type="InterPro" id="IPR001034">
    <property type="entry name" value="DeoR_HTH"/>
</dbReference>
<dbReference type="InterPro" id="IPR050313">
    <property type="entry name" value="Carb_Metab_HTH_regulators"/>
</dbReference>
<dbReference type="Proteomes" id="UP000198860">
    <property type="component" value="Unassembled WGS sequence"/>
</dbReference>
<dbReference type="SUPFAM" id="SSF100950">
    <property type="entry name" value="NagB/RpiA/CoA transferase-like"/>
    <property type="match status" value="1"/>
</dbReference>
<dbReference type="GO" id="GO:0003700">
    <property type="term" value="F:DNA-binding transcription factor activity"/>
    <property type="evidence" value="ECO:0007669"/>
    <property type="project" value="InterPro"/>
</dbReference>